<dbReference type="GO" id="GO:0009055">
    <property type="term" value="F:electron transfer activity"/>
    <property type="evidence" value="ECO:0007669"/>
    <property type="project" value="InterPro"/>
</dbReference>
<keyword evidence="7" id="KW-0793">Thylakoid</keyword>
<feature type="domain" description="Blue (type 1) copper" evidence="10">
    <location>
        <begin position="40"/>
        <end position="138"/>
    </location>
</feature>
<evidence type="ECO:0000256" key="2">
    <source>
        <dbReference type="ARBA" id="ARBA00005338"/>
    </source>
</evidence>
<evidence type="ECO:0000256" key="5">
    <source>
        <dbReference type="ARBA" id="ARBA00022982"/>
    </source>
</evidence>
<evidence type="ECO:0000256" key="6">
    <source>
        <dbReference type="ARBA" id="ARBA00023008"/>
    </source>
</evidence>
<gene>
    <name evidence="11" type="primary">petE</name>
    <name evidence="11" type="ORF">RIF25_08075</name>
</gene>
<dbReference type="PROSITE" id="PS00196">
    <property type="entry name" value="COPPER_BLUE"/>
    <property type="match status" value="1"/>
</dbReference>
<comment type="similarity">
    <text evidence="2">Belongs to the plastocyanin family.</text>
</comment>
<feature type="binding site" evidence="9">
    <location>
        <position position="127"/>
    </location>
    <ligand>
        <name>Cu cation</name>
        <dbReference type="ChEBI" id="CHEBI:23378"/>
    </ligand>
</feature>
<keyword evidence="4 9" id="KW-0479">Metal-binding</keyword>
<dbReference type="SUPFAM" id="SSF49503">
    <property type="entry name" value="Cupredoxins"/>
    <property type="match status" value="1"/>
</dbReference>
<dbReference type="InterPro" id="IPR000923">
    <property type="entry name" value="BlueCu_1"/>
</dbReference>
<evidence type="ECO:0000313" key="12">
    <source>
        <dbReference type="Proteomes" id="UP001268256"/>
    </source>
</evidence>
<keyword evidence="6 9" id="KW-0186">Copper</keyword>
<dbReference type="NCBIfam" id="TIGR02656">
    <property type="entry name" value="cyanin_plasto"/>
    <property type="match status" value="1"/>
</dbReference>
<evidence type="ECO:0000256" key="4">
    <source>
        <dbReference type="ARBA" id="ARBA00022723"/>
    </source>
</evidence>
<dbReference type="PRINTS" id="PR00157">
    <property type="entry name" value="PLASTOCYANIN"/>
</dbReference>
<dbReference type="InterPro" id="IPR002387">
    <property type="entry name" value="Plastocyanin"/>
</dbReference>
<proteinExistence type="inferred from homology"/>
<comment type="cofactor">
    <cofactor evidence="9">
        <name>Cu(2+)</name>
        <dbReference type="ChEBI" id="CHEBI:29036"/>
    </cofactor>
    <text evidence="9">The crystal structure with reduced Cu(1+) has also been determined.</text>
</comment>
<dbReference type="GO" id="GO:0016020">
    <property type="term" value="C:membrane"/>
    <property type="evidence" value="ECO:0007669"/>
    <property type="project" value="UniProtKB-SubCell"/>
</dbReference>
<dbReference type="RefSeq" id="WP_322878036.1">
    <property type="nucleotide sequence ID" value="NZ_JAVMIP010000006.1"/>
</dbReference>
<dbReference type="EMBL" id="JAVMIP010000006">
    <property type="protein sequence ID" value="MDS3860770.1"/>
    <property type="molecule type" value="Genomic_DNA"/>
</dbReference>
<dbReference type="GO" id="GO:0005507">
    <property type="term" value="F:copper ion binding"/>
    <property type="evidence" value="ECO:0007669"/>
    <property type="project" value="InterPro"/>
</dbReference>
<feature type="binding site" evidence="9">
    <location>
        <position position="74"/>
    </location>
    <ligand>
        <name>Cu cation</name>
        <dbReference type="ChEBI" id="CHEBI:23378"/>
    </ligand>
</feature>
<dbReference type="AlphaFoldDB" id="A0AAE4FTV7"/>
<keyword evidence="8" id="KW-0472">Membrane</keyword>
<dbReference type="CDD" id="cd04219">
    <property type="entry name" value="Plastocyanin"/>
    <property type="match status" value="1"/>
</dbReference>
<dbReference type="InterPro" id="IPR028871">
    <property type="entry name" value="BlueCu_1_BS"/>
</dbReference>
<keyword evidence="12" id="KW-1185">Reference proteome</keyword>
<feature type="binding site" evidence="9">
    <location>
        <position position="132"/>
    </location>
    <ligand>
        <name>Cu cation</name>
        <dbReference type="ChEBI" id="CHEBI:23378"/>
    </ligand>
</feature>
<organism evidence="11 12">
    <name type="scientific">Pseudocalidococcus azoricus BACA0444</name>
    <dbReference type="NCBI Taxonomy" id="2918990"/>
    <lineage>
        <taxon>Bacteria</taxon>
        <taxon>Bacillati</taxon>
        <taxon>Cyanobacteriota</taxon>
        <taxon>Cyanophyceae</taxon>
        <taxon>Acaryochloridales</taxon>
        <taxon>Thermosynechococcaceae</taxon>
        <taxon>Pseudocalidococcus</taxon>
        <taxon>Pseudocalidococcus azoricus</taxon>
    </lineage>
</organism>
<keyword evidence="5" id="KW-0249">Electron transport</keyword>
<dbReference type="Proteomes" id="UP001268256">
    <property type="component" value="Unassembled WGS sequence"/>
</dbReference>
<dbReference type="InterPro" id="IPR008972">
    <property type="entry name" value="Cupredoxin"/>
</dbReference>
<sequence>MNRNFSRLFTPLLGLALVIITCVGAWLGPVTVASAETYTIRMGSDSGNLAFEPATLTVKPGDIVQWQNNKLPPHNVIFDGSNVPADTIDLVGELSHSKLMVKPNETYELEITDALAPGEYAYFCAPHRGAGMVGKLIITG</sequence>
<protein>
    <submittedName>
        <fullName evidence="11">Plastocyanin</fullName>
    </submittedName>
</protein>
<dbReference type="Gene3D" id="2.60.40.420">
    <property type="entry name" value="Cupredoxins - blue copper proteins"/>
    <property type="match status" value="1"/>
</dbReference>
<dbReference type="PANTHER" id="PTHR34192">
    <property type="entry name" value="PLASTOCYANIN MAJOR ISOFORM, CHLOROPLASTIC-RELATED"/>
    <property type="match status" value="1"/>
</dbReference>
<evidence type="ECO:0000256" key="9">
    <source>
        <dbReference type="PIRSR" id="PIRSR602387-1"/>
    </source>
</evidence>
<accession>A0AAE4FTV7</accession>
<reference evidence="12" key="1">
    <citation type="submission" date="2023-07" db="EMBL/GenBank/DDBJ databases">
        <authorList>
            <person name="Luz R."/>
            <person name="Cordeiro R."/>
            <person name="Fonseca A."/>
            <person name="Goncalves V."/>
        </authorList>
    </citation>
    <scope>NUCLEOTIDE SEQUENCE [LARGE SCALE GENOMIC DNA]</scope>
    <source>
        <strain evidence="12">BACA0444</strain>
    </source>
</reference>
<evidence type="ECO:0000313" key="11">
    <source>
        <dbReference type="EMBL" id="MDS3860770.1"/>
    </source>
</evidence>
<feature type="binding site" evidence="9">
    <location>
        <position position="124"/>
    </location>
    <ligand>
        <name>Cu cation</name>
        <dbReference type="ChEBI" id="CHEBI:23378"/>
    </ligand>
</feature>
<evidence type="ECO:0000256" key="8">
    <source>
        <dbReference type="ARBA" id="ARBA00023136"/>
    </source>
</evidence>
<evidence type="ECO:0000256" key="1">
    <source>
        <dbReference type="ARBA" id="ARBA00004170"/>
    </source>
</evidence>
<dbReference type="InterPro" id="IPR001235">
    <property type="entry name" value="Copper_blue_Plastocyanin"/>
</dbReference>
<comment type="subcellular location">
    <subcellularLocation>
        <location evidence="1">Membrane</location>
        <topology evidence="1">Peripheral membrane protein</topology>
    </subcellularLocation>
</comment>
<evidence type="ECO:0000259" key="10">
    <source>
        <dbReference type="Pfam" id="PF00127"/>
    </source>
</evidence>
<dbReference type="Pfam" id="PF00127">
    <property type="entry name" value="Copper-bind"/>
    <property type="match status" value="1"/>
</dbReference>
<evidence type="ECO:0000256" key="7">
    <source>
        <dbReference type="ARBA" id="ARBA00023078"/>
    </source>
</evidence>
<evidence type="ECO:0000256" key="3">
    <source>
        <dbReference type="ARBA" id="ARBA00022448"/>
    </source>
</evidence>
<keyword evidence="3" id="KW-0813">Transport</keyword>
<name>A0AAE4FTV7_9CYAN</name>
<dbReference type="PANTHER" id="PTHR34192:SF10">
    <property type="entry name" value="PLASTOCYANIN MAJOR ISOFORM, CHLOROPLASTIC-RELATED"/>
    <property type="match status" value="1"/>
</dbReference>
<dbReference type="PRINTS" id="PR00156">
    <property type="entry name" value="COPPERBLUE"/>
</dbReference>
<comment type="caution">
    <text evidence="11">The sequence shown here is derived from an EMBL/GenBank/DDBJ whole genome shotgun (WGS) entry which is preliminary data.</text>
</comment>